<sequence length="389" mass="44328">MTTENPYQALKDDASTTYPEENITVKQENQPRSKFFSRLVSIPVVKDSLTTVYHYVNENSLGRYALNSTEGTLQKASVIVAPYVERFSDQLKTMDEMGYKSLDYVEQYTMVNKPTAELLANVTEPVRQVRTTAKGYLDTTVHVVTWPVDRAAQGILDNLEYAVDRVLPATEATTKQPNHPLTQQERAYSLAIDTKARLMSRLPVDQIPRSRTELQQTLQANTLLQGAFDRLQKLDQSLRQTTEATKRNITAPIETLSKTVHTRYEAARSFTDQRINNVTAELVAHLDHTIAYVQKHNHLFPEAVRTRLQPLVSFAGQEYDIVREQILKTDISSVQKAKNVLALSTNYILPLMKDSMDALHEELRYYRVYMDKSRNDALNTLRGQTSIKA</sequence>
<dbReference type="AlphaFoldDB" id="A0A8H7PGE5"/>
<reference evidence="1" key="1">
    <citation type="submission" date="2020-12" db="EMBL/GenBank/DDBJ databases">
        <title>Metabolic potential, ecology and presence of endohyphal bacteria is reflected in genomic diversity of Mucoromycotina.</title>
        <authorList>
            <person name="Muszewska A."/>
            <person name="Okrasinska A."/>
            <person name="Steczkiewicz K."/>
            <person name="Drgas O."/>
            <person name="Orlowska M."/>
            <person name="Perlinska-Lenart U."/>
            <person name="Aleksandrzak-Piekarczyk T."/>
            <person name="Szatraj K."/>
            <person name="Zielenkiewicz U."/>
            <person name="Pilsyk S."/>
            <person name="Malc E."/>
            <person name="Mieczkowski P."/>
            <person name="Kruszewska J.S."/>
            <person name="Biernat P."/>
            <person name="Pawlowska J."/>
        </authorList>
    </citation>
    <scope>NUCLEOTIDE SEQUENCE</scope>
    <source>
        <strain evidence="1">WA0000051536</strain>
    </source>
</reference>
<dbReference type="OrthoDB" id="376826at2759"/>
<keyword evidence="2" id="KW-1185">Reference proteome</keyword>
<accession>A0A8H7PGE5</accession>
<dbReference type="Proteomes" id="UP000612746">
    <property type="component" value="Unassembled WGS sequence"/>
</dbReference>
<dbReference type="EMBL" id="JAEPRA010000018">
    <property type="protein sequence ID" value="KAG2173477.1"/>
    <property type="molecule type" value="Genomic_DNA"/>
</dbReference>
<evidence type="ECO:0000313" key="1">
    <source>
        <dbReference type="EMBL" id="KAG2173477.1"/>
    </source>
</evidence>
<gene>
    <name evidence="1" type="ORF">INT44_007068</name>
</gene>
<comment type="caution">
    <text evidence="1">The sequence shown here is derived from an EMBL/GenBank/DDBJ whole genome shotgun (WGS) entry which is preliminary data.</text>
</comment>
<name>A0A8H7PGE5_9FUNG</name>
<proteinExistence type="predicted"/>
<protein>
    <submittedName>
        <fullName evidence="1">Uncharacterized protein</fullName>
    </submittedName>
</protein>
<organism evidence="1 2">
    <name type="scientific">Umbelopsis vinacea</name>
    <dbReference type="NCBI Taxonomy" id="44442"/>
    <lineage>
        <taxon>Eukaryota</taxon>
        <taxon>Fungi</taxon>
        <taxon>Fungi incertae sedis</taxon>
        <taxon>Mucoromycota</taxon>
        <taxon>Mucoromycotina</taxon>
        <taxon>Umbelopsidomycetes</taxon>
        <taxon>Umbelopsidales</taxon>
        <taxon>Umbelopsidaceae</taxon>
        <taxon>Umbelopsis</taxon>
    </lineage>
</organism>
<evidence type="ECO:0000313" key="2">
    <source>
        <dbReference type="Proteomes" id="UP000612746"/>
    </source>
</evidence>